<sequence length="447" mass="50222">MEKINWKKYLEKPYHCSCGKTHVCSIEDIIIEENAIERLPEILGKHGYKKLCVVSDINTQEVAGEKVCAVLNKTPIPYQTIVFQDKELVPDEEAVTYFLTEIDRDCDLIIGVGSGTINDLCRFISFKMNLDYYIVGTAPSMDGYASNVSPLIIKHLKTTYEAHTAKVIIGDLDILAQAPLSMIAAGAGDILGKYVCLTDWQLAHIINGEYYCPEMAAMVRESIQKVVDHAERAAKREKEAVAAIMEGLVLSGIVMSYIGNSRPASGSEHHMSHYWEMMFLLDQQPDPLHGTKVGIGTVAAIKMYEKLRELGKDAVPGSAPHFDYNTWSEEIETAYGPAAPGVLKLEQSIGKNKNEEVTRRRAAYLQHLDKIQALIDELPKAETIIDILKSMDASYYPEQIKVTKDVFKRSIYYAKDLRNRFGLLQLLFDLELQEGFSKDLIKEIYKA</sequence>
<dbReference type="STRING" id="1796616.A4V09_06530"/>
<reference evidence="10" key="1">
    <citation type="submission" date="2017-04" db="EMBL/GenBank/DDBJ databases">
        <title>Complete Genome Sequences of Twelve Strains of a Stable Defined Moderately Diverse Mouse Microbiota 2 (sDMDMm2).</title>
        <authorList>
            <person name="Uchimura Y."/>
            <person name="Wyss M."/>
            <person name="Brugiroux S."/>
            <person name="Limenitakis J.P."/>
            <person name="Stecher B."/>
            <person name="McCoy K.D."/>
            <person name="Macpherson A.J."/>
        </authorList>
    </citation>
    <scope>NUCLEOTIDE SEQUENCE</scope>
    <source>
        <strain evidence="10">YL58</strain>
    </source>
</reference>
<dbReference type="PANTHER" id="PTHR43616:SF5">
    <property type="entry name" value="GLYCEROL DEHYDROGENASE 1"/>
    <property type="match status" value="1"/>
</dbReference>
<organism evidence="10 11">
    <name type="scientific">Blautia pseudococcoides</name>
    <dbReference type="NCBI Taxonomy" id="1796616"/>
    <lineage>
        <taxon>Bacteria</taxon>
        <taxon>Bacillati</taxon>
        <taxon>Bacillota</taxon>
        <taxon>Clostridia</taxon>
        <taxon>Lachnospirales</taxon>
        <taxon>Lachnospiraceae</taxon>
        <taxon>Blautia</taxon>
    </lineage>
</organism>
<evidence type="ECO:0000256" key="3">
    <source>
        <dbReference type="ARBA" id="ARBA00022723"/>
    </source>
</evidence>
<accession>A0A1C7IB31</accession>
<dbReference type="InterPro" id="IPR016205">
    <property type="entry name" value="Glycerol_DH"/>
</dbReference>
<proteinExistence type="predicted"/>
<evidence type="ECO:0000256" key="6">
    <source>
        <dbReference type="ARBA" id="ARBA00023027"/>
    </source>
</evidence>
<dbReference type="Proteomes" id="UP000092574">
    <property type="component" value="Chromosome"/>
</dbReference>
<evidence type="ECO:0000313" key="10">
    <source>
        <dbReference type="EMBL" id="ANU75452.1"/>
    </source>
</evidence>
<gene>
    <name evidence="10" type="ORF">A4V09_06530</name>
</gene>
<dbReference type="OrthoDB" id="9763580at2"/>
<keyword evidence="8" id="KW-0594">Phospholipid biosynthesis</keyword>
<keyword evidence="7" id="KW-0443">Lipid metabolism</keyword>
<dbReference type="EMBL" id="CP015405">
    <property type="protein sequence ID" value="ANU75452.1"/>
    <property type="molecule type" value="Genomic_DNA"/>
</dbReference>
<evidence type="ECO:0000256" key="7">
    <source>
        <dbReference type="ARBA" id="ARBA00023098"/>
    </source>
</evidence>
<evidence type="ECO:0000256" key="2">
    <source>
        <dbReference type="ARBA" id="ARBA00022516"/>
    </source>
</evidence>
<keyword evidence="2" id="KW-0444">Lipid biosynthesis</keyword>
<dbReference type="Gene3D" id="1.20.1090.10">
    <property type="entry name" value="Dehydroquinate synthase-like - alpha domain"/>
    <property type="match status" value="1"/>
</dbReference>
<name>A0A1C7IB31_9FIRM</name>
<keyword evidence="5" id="KW-0560">Oxidoreductase</keyword>
<evidence type="ECO:0000313" key="11">
    <source>
        <dbReference type="Proteomes" id="UP000092574"/>
    </source>
</evidence>
<dbReference type="SUPFAM" id="SSF56796">
    <property type="entry name" value="Dehydroquinate synthase-like"/>
    <property type="match status" value="1"/>
</dbReference>
<keyword evidence="1" id="KW-0963">Cytoplasm</keyword>
<keyword evidence="11" id="KW-1185">Reference proteome</keyword>
<evidence type="ECO:0000256" key="8">
    <source>
        <dbReference type="ARBA" id="ARBA00023209"/>
    </source>
</evidence>
<dbReference type="RefSeq" id="WP_065541650.1">
    <property type="nucleotide sequence ID" value="NZ_CP015405.2"/>
</dbReference>
<dbReference type="KEGG" id="byl:A4V09_06530"/>
<dbReference type="GO" id="GO:0008654">
    <property type="term" value="P:phospholipid biosynthetic process"/>
    <property type="evidence" value="ECO:0007669"/>
    <property type="project" value="UniProtKB-KW"/>
</dbReference>
<evidence type="ECO:0000256" key="5">
    <source>
        <dbReference type="ARBA" id="ARBA00023002"/>
    </source>
</evidence>
<dbReference type="Pfam" id="PF13685">
    <property type="entry name" value="Fe-ADH_2"/>
    <property type="match status" value="1"/>
</dbReference>
<keyword evidence="9" id="KW-1208">Phospholipid metabolism</keyword>
<evidence type="ECO:0000256" key="4">
    <source>
        <dbReference type="ARBA" id="ARBA00022857"/>
    </source>
</evidence>
<dbReference type="AlphaFoldDB" id="A0A1C7IB31"/>
<dbReference type="GO" id="GO:0005829">
    <property type="term" value="C:cytosol"/>
    <property type="evidence" value="ECO:0007669"/>
    <property type="project" value="TreeGrafter"/>
</dbReference>
<evidence type="ECO:0000256" key="1">
    <source>
        <dbReference type="ARBA" id="ARBA00022490"/>
    </source>
</evidence>
<dbReference type="InterPro" id="IPR032837">
    <property type="entry name" value="G1PDH"/>
</dbReference>
<evidence type="ECO:0000256" key="9">
    <source>
        <dbReference type="ARBA" id="ARBA00023264"/>
    </source>
</evidence>
<dbReference type="GO" id="GO:0016614">
    <property type="term" value="F:oxidoreductase activity, acting on CH-OH group of donors"/>
    <property type="evidence" value="ECO:0007669"/>
    <property type="project" value="InterPro"/>
</dbReference>
<dbReference type="GO" id="GO:0046872">
    <property type="term" value="F:metal ion binding"/>
    <property type="evidence" value="ECO:0007669"/>
    <property type="project" value="UniProtKB-KW"/>
</dbReference>
<protein>
    <submittedName>
        <fullName evidence="10">Sn-glycerol-1-phosphate dehydrogenase</fullName>
    </submittedName>
</protein>
<dbReference type="CDD" id="cd08175">
    <property type="entry name" value="G1PDH"/>
    <property type="match status" value="1"/>
</dbReference>
<keyword evidence="4" id="KW-0521">NADP</keyword>
<keyword evidence="6" id="KW-0520">NAD</keyword>
<dbReference type="Gene3D" id="3.40.50.1970">
    <property type="match status" value="1"/>
</dbReference>
<dbReference type="PANTHER" id="PTHR43616">
    <property type="entry name" value="GLYCEROL DEHYDROGENASE"/>
    <property type="match status" value="1"/>
</dbReference>
<keyword evidence="3" id="KW-0479">Metal-binding</keyword>